<dbReference type="PRINTS" id="PR00344">
    <property type="entry name" value="BCTRLSENSOR"/>
</dbReference>
<feature type="domain" description="Histidine kinase" evidence="12">
    <location>
        <begin position="168"/>
        <end position="418"/>
    </location>
</feature>
<evidence type="ECO:0000256" key="7">
    <source>
        <dbReference type="ARBA" id="ARBA00022840"/>
    </source>
</evidence>
<dbReference type="PANTHER" id="PTHR43395">
    <property type="entry name" value="SENSOR HISTIDINE KINASE CHEA"/>
    <property type="match status" value="1"/>
</dbReference>
<dbReference type="CDD" id="cd00088">
    <property type="entry name" value="HPT"/>
    <property type="match status" value="1"/>
</dbReference>
<dbReference type="PANTHER" id="PTHR43395:SF10">
    <property type="entry name" value="CHEMOTAXIS PROTEIN CHEA"/>
    <property type="match status" value="1"/>
</dbReference>
<dbReference type="SUPFAM" id="SSF50341">
    <property type="entry name" value="CheW-like"/>
    <property type="match status" value="1"/>
</dbReference>
<dbReference type="InterPro" id="IPR005467">
    <property type="entry name" value="His_kinase_dom"/>
</dbReference>
<dbReference type="InterPro" id="IPR036097">
    <property type="entry name" value="HisK_dim/P_sf"/>
</dbReference>
<evidence type="ECO:0000313" key="15">
    <source>
        <dbReference type="EMBL" id="RDB36350.1"/>
    </source>
</evidence>
<keyword evidence="7" id="KW-0067">ATP-binding</keyword>
<evidence type="ECO:0000259" key="12">
    <source>
        <dbReference type="PROSITE" id="PS50109"/>
    </source>
</evidence>
<dbReference type="SUPFAM" id="SSF47226">
    <property type="entry name" value="Histidine-containing phosphotransfer domain, HPT domain"/>
    <property type="match status" value="1"/>
</dbReference>
<keyword evidence="4" id="KW-0808">Transferase</keyword>
<evidence type="ECO:0000256" key="10">
    <source>
        <dbReference type="PROSITE-ProRule" id="PRU00110"/>
    </source>
</evidence>
<evidence type="ECO:0000256" key="11">
    <source>
        <dbReference type="SAM" id="MobiDB-lite"/>
    </source>
</evidence>
<dbReference type="PROSITE" id="PS50851">
    <property type="entry name" value="CHEW"/>
    <property type="match status" value="1"/>
</dbReference>
<dbReference type="EC" id="2.7.13.3" evidence="2"/>
<feature type="compositionally biased region" description="Low complexity" evidence="11">
    <location>
        <begin position="145"/>
        <end position="165"/>
    </location>
</feature>
<dbReference type="Pfam" id="PF01584">
    <property type="entry name" value="CheW"/>
    <property type="match status" value="1"/>
</dbReference>
<evidence type="ECO:0000259" key="13">
    <source>
        <dbReference type="PROSITE" id="PS50851"/>
    </source>
</evidence>
<dbReference type="SMART" id="SM00387">
    <property type="entry name" value="HATPase_c"/>
    <property type="match status" value="1"/>
</dbReference>
<dbReference type="InterPro" id="IPR051315">
    <property type="entry name" value="Bact_Chemotaxis_CheA"/>
</dbReference>
<keyword evidence="5" id="KW-0547">Nucleotide-binding</keyword>
<evidence type="ECO:0000256" key="6">
    <source>
        <dbReference type="ARBA" id="ARBA00022777"/>
    </source>
</evidence>
<reference evidence="15" key="1">
    <citation type="submission" date="2018-04" db="EMBL/GenBank/DDBJ databases">
        <title>Draft genome sequence of the Candidatus Spirobacillus cienkowskii, a pathogen of freshwater Daphnia species, reconstructed from hemolymph metagenomic reads.</title>
        <authorList>
            <person name="Bresciani L."/>
            <person name="Lemos L.N."/>
            <person name="Wale N."/>
            <person name="Lin J.Y."/>
            <person name="Fernandes G.R."/>
            <person name="Duffy M.A."/>
            <person name="Rodrigues J.M."/>
        </authorList>
    </citation>
    <scope>NUCLEOTIDE SEQUENCE [LARGE SCALE GENOMIC DNA]</scope>
    <source>
        <strain evidence="15">Binning01</strain>
    </source>
</reference>
<dbReference type="GO" id="GO:0000155">
    <property type="term" value="F:phosphorelay sensor kinase activity"/>
    <property type="evidence" value="ECO:0007669"/>
    <property type="project" value="InterPro"/>
</dbReference>
<keyword evidence="8" id="KW-0902">Two-component regulatory system</keyword>
<dbReference type="Gene3D" id="2.30.30.40">
    <property type="entry name" value="SH3 Domains"/>
    <property type="match status" value="1"/>
</dbReference>
<feature type="domain" description="HPt" evidence="14">
    <location>
        <begin position="3"/>
        <end position="109"/>
    </location>
</feature>
<dbReference type="SUPFAM" id="SSF47384">
    <property type="entry name" value="Homodimeric domain of signal transducing histidine kinase"/>
    <property type="match status" value="1"/>
</dbReference>
<dbReference type="InterPro" id="IPR004358">
    <property type="entry name" value="Sig_transdc_His_kin-like_C"/>
</dbReference>
<proteinExistence type="predicted"/>
<protein>
    <recommendedName>
        <fullName evidence="2">histidine kinase</fullName>
        <ecNumber evidence="2">2.7.13.3</ecNumber>
    </recommendedName>
</protein>
<dbReference type="SUPFAM" id="SSF55874">
    <property type="entry name" value="ATPase domain of HSP90 chaperone/DNA topoisomerase II/histidine kinase"/>
    <property type="match status" value="1"/>
</dbReference>
<dbReference type="AlphaFoldDB" id="A0A369KSI1"/>
<dbReference type="PROSITE" id="PS50109">
    <property type="entry name" value="HIS_KIN"/>
    <property type="match status" value="1"/>
</dbReference>
<feature type="domain" description="CheW-like" evidence="13">
    <location>
        <begin position="420"/>
        <end position="557"/>
    </location>
</feature>
<dbReference type="SMART" id="SM00260">
    <property type="entry name" value="CheW"/>
    <property type="match status" value="1"/>
</dbReference>
<evidence type="ECO:0000259" key="14">
    <source>
        <dbReference type="PROSITE" id="PS50894"/>
    </source>
</evidence>
<evidence type="ECO:0000256" key="3">
    <source>
        <dbReference type="ARBA" id="ARBA00022553"/>
    </source>
</evidence>
<evidence type="ECO:0000256" key="2">
    <source>
        <dbReference type="ARBA" id="ARBA00012438"/>
    </source>
</evidence>
<evidence type="ECO:0000256" key="5">
    <source>
        <dbReference type="ARBA" id="ARBA00022741"/>
    </source>
</evidence>
<dbReference type="FunFam" id="3.30.565.10:FF:000016">
    <property type="entry name" value="Chemotaxis protein CheA, putative"/>
    <property type="match status" value="1"/>
</dbReference>
<dbReference type="InterPro" id="IPR036061">
    <property type="entry name" value="CheW-like_dom_sf"/>
</dbReference>
<dbReference type="PROSITE" id="PS50894">
    <property type="entry name" value="HPT"/>
    <property type="match status" value="1"/>
</dbReference>
<feature type="modified residue" description="Phosphohistidine" evidence="10">
    <location>
        <position position="49"/>
    </location>
</feature>
<dbReference type="Proteomes" id="UP000253934">
    <property type="component" value="Unassembled WGS sequence"/>
</dbReference>
<dbReference type="InterPro" id="IPR008207">
    <property type="entry name" value="Sig_transdc_His_kin_Hpt_dom"/>
</dbReference>
<keyword evidence="6" id="KW-0418">Kinase</keyword>
<dbReference type="Gene3D" id="1.10.287.560">
    <property type="entry name" value="Histidine kinase CheA-like, homodimeric domain"/>
    <property type="match status" value="1"/>
</dbReference>
<keyword evidence="3 10" id="KW-0597">Phosphoprotein</keyword>
<evidence type="ECO:0000256" key="4">
    <source>
        <dbReference type="ARBA" id="ARBA00022679"/>
    </source>
</evidence>
<dbReference type="EMBL" id="QOVW01000062">
    <property type="protein sequence ID" value="RDB36350.1"/>
    <property type="molecule type" value="Genomic_DNA"/>
</dbReference>
<dbReference type="InterPro" id="IPR036890">
    <property type="entry name" value="HATPase_C_sf"/>
</dbReference>
<comment type="function">
    <text evidence="9">Involved in the transmission of sensory signals from the chemoreceptors to the flagellar motors. CheA is autophosphorylated; it can transfer its phosphate group to either CheB or CheY.</text>
</comment>
<keyword evidence="16" id="KW-1185">Reference proteome</keyword>
<dbReference type="InterPro" id="IPR037006">
    <property type="entry name" value="CheA-like_homodim_sf"/>
</dbReference>
<dbReference type="InterPro" id="IPR002545">
    <property type="entry name" value="CheW-lke_dom"/>
</dbReference>
<feature type="region of interest" description="Disordered" evidence="11">
    <location>
        <begin position="145"/>
        <end position="167"/>
    </location>
</feature>
<organism evidence="15 16">
    <name type="scientific">Spirobacillus cienkowskii</name>
    <dbReference type="NCBI Taxonomy" id="495820"/>
    <lineage>
        <taxon>Bacteria</taxon>
        <taxon>Pseudomonadati</taxon>
        <taxon>Bdellovibrionota</taxon>
        <taxon>Oligoflexia</taxon>
        <taxon>Silvanigrellales</taxon>
        <taxon>Spirobacillus</taxon>
    </lineage>
</organism>
<dbReference type="SMART" id="SM00073">
    <property type="entry name" value="HPT"/>
    <property type="match status" value="1"/>
</dbReference>
<evidence type="ECO:0000256" key="9">
    <source>
        <dbReference type="ARBA" id="ARBA00035100"/>
    </source>
</evidence>
<dbReference type="Gene3D" id="3.30.565.10">
    <property type="entry name" value="Histidine kinase-like ATPase, C-terminal domain"/>
    <property type="match status" value="1"/>
</dbReference>
<dbReference type="InterPro" id="IPR036641">
    <property type="entry name" value="HPT_dom_sf"/>
</dbReference>
<name>A0A369KSI1_9BACT</name>
<evidence type="ECO:0000256" key="1">
    <source>
        <dbReference type="ARBA" id="ARBA00000085"/>
    </source>
</evidence>
<dbReference type="GO" id="GO:0006935">
    <property type="term" value="P:chemotaxis"/>
    <property type="evidence" value="ECO:0007669"/>
    <property type="project" value="InterPro"/>
</dbReference>
<dbReference type="Pfam" id="PF02518">
    <property type="entry name" value="HATPase_c"/>
    <property type="match status" value="1"/>
</dbReference>
<dbReference type="InterPro" id="IPR003594">
    <property type="entry name" value="HATPase_dom"/>
</dbReference>
<sequence length="575" mass="65323">MEDFTNNIDFTKIFLEEAKETLEKWEKTCLEIEKNPNQEEFTTLFRYAHNLKGSAKSVNLNNFASFIHKVEDFITLLRDGKKQFKNEYVSLFLKCHAFMEYWCTKLESDTNFIPSDLNDINFVIEQVISKSSDAISQSYEIISTSTGSKNTTSNNNENSNSNPSKKNIKADSIRIPANKIDIIIEYISELCTHHAVISHCSSTDSYNSKSFKNSVQISDKIIKNLQTNVFSLRMINLQTLFQRLERTAKDLARQQGKDLEINIEGSEVELDKNIIENIVDPFVHVIRNAVDHGLEKSEERANKNKPIKSKILLSAKQNINDVVISIQDDGKGIDRDKIYAKAAEKKIINGDEELSEQEVYQLLFKPGFSTAESITEVSGRGVGLDVVNQALNDIGGFVHITSEINKGTCFEFHLPSNLSIIEVLTIKVDGLNYVIPITEIKEVLDLTKIKVDHVTNSENIALLREFPIIIKTLSKYLPNNLKSGQDNNTNKIALVTNHQDSHYAFEIDELYGIESIVVRKKSEKFNDIKYYIGSAVLPNGEPAFILSLIELIKQIILPKTQILNIELRRNEIEHK</sequence>
<dbReference type="Gene3D" id="1.20.120.160">
    <property type="entry name" value="HPT domain"/>
    <property type="match status" value="1"/>
</dbReference>
<comment type="caution">
    <text evidence="15">The sequence shown here is derived from an EMBL/GenBank/DDBJ whole genome shotgun (WGS) entry which is preliminary data.</text>
</comment>
<gene>
    <name evidence="15" type="ORF">DCC88_05560</name>
</gene>
<comment type="catalytic activity">
    <reaction evidence="1">
        <text>ATP + protein L-histidine = ADP + protein N-phospho-L-histidine.</text>
        <dbReference type="EC" id="2.7.13.3"/>
    </reaction>
</comment>
<dbReference type="Pfam" id="PF01627">
    <property type="entry name" value="Hpt"/>
    <property type="match status" value="1"/>
</dbReference>
<accession>A0A369KSI1</accession>
<evidence type="ECO:0000256" key="8">
    <source>
        <dbReference type="ARBA" id="ARBA00023012"/>
    </source>
</evidence>
<evidence type="ECO:0000313" key="16">
    <source>
        <dbReference type="Proteomes" id="UP000253934"/>
    </source>
</evidence>